<feature type="transmembrane region" description="Helical" evidence="1">
    <location>
        <begin position="132"/>
        <end position="153"/>
    </location>
</feature>
<dbReference type="AlphaFoldDB" id="A0A4R1Q071"/>
<evidence type="ECO:0000256" key="1">
    <source>
        <dbReference type="SAM" id="Phobius"/>
    </source>
</evidence>
<reference evidence="3 4" key="1">
    <citation type="submission" date="2019-03" db="EMBL/GenBank/DDBJ databases">
        <title>Genomic Encyclopedia of Type Strains, Phase IV (KMG-IV): sequencing the most valuable type-strain genomes for metagenomic binning, comparative biology and taxonomic classification.</title>
        <authorList>
            <person name="Goeker M."/>
        </authorList>
    </citation>
    <scope>NUCLEOTIDE SEQUENCE [LARGE SCALE GENOMIC DNA]</scope>
    <source>
        <strain evidence="3 4">DSM 15969</strain>
    </source>
</reference>
<evidence type="ECO:0000313" key="3">
    <source>
        <dbReference type="EMBL" id="TCL38835.1"/>
    </source>
</evidence>
<keyword evidence="1" id="KW-1133">Transmembrane helix</keyword>
<feature type="domain" description="HPP transmembrane region" evidence="2">
    <location>
        <begin position="24"/>
        <end position="163"/>
    </location>
</feature>
<dbReference type="EMBL" id="SLUI01000003">
    <property type="protein sequence ID" value="TCL38835.1"/>
    <property type="molecule type" value="Genomic_DNA"/>
</dbReference>
<sequence length="192" mass="22036">MELDTRCFFAAMNRKIVFCYKEPAFGAFWGMAILAFLSSANKQPLLIAPFGATCLLVFTCWDSDYAQPRNIIAGHFISGLFGLLCLVCFGQVWWSYAIAVGTAILMMQITHCTHPPAASNPILLIMKGENSWFFLIEPLLAGCIVLVVTAYVFHRFIARRKYPRYWWQIRTASRTKRQQRGKLQNVYSRKNY</sequence>
<evidence type="ECO:0000313" key="4">
    <source>
        <dbReference type="Proteomes" id="UP000295063"/>
    </source>
</evidence>
<keyword evidence="4" id="KW-1185">Reference proteome</keyword>
<accession>A0A4R1Q071</accession>
<proteinExistence type="predicted"/>
<dbReference type="Proteomes" id="UP000295063">
    <property type="component" value="Unassembled WGS sequence"/>
</dbReference>
<keyword evidence="1" id="KW-0812">Transmembrane</keyword>
<dbReference type="RefSeq" id="WP_132077209.1">
    <property type="nucleotide sequence ID" value="NZ_SLUI01000003.1"/>
</dbReference>
<comment type="caution">
    <text evidence="3">The sequence shown here is derived from an EMBL/GenBank/DDBJ whole genome shotgun (WGS) entry which is preliminary data.</text>
</comment>
<dbReference type="OrthoDB" id="9811720at2"/>
<organism evidence="3 4">
    <name type="scientific">Anaerospora hongkongensis</name>
    <dbReference type="NCBI Taxonomy" id="244830"/>
    <lineage>
        <taxon>Bacteria</taxon>
        <taxon>Bacillati</taxon>
        <taxon>Bacillota</taxon>
        <taxon>Negativicutes</taxon>
        <taxon>Selenomonadales</taxon>
        <taxon>Sporomusaceae</taxon>
        <taxon>Anaerospora</taxon>
    </lineage>
</organism>
<dbReference type="Pfam" id="PF04982">
    <property type="entry name" value="TM_HPP"/>
    <property type="match status" value="1"/>
</dbReference>
<gene>
    <name evidence="3" type="ORF">EV210_103319</name>
</gene>
<name>A0A4R1Q071_9FIRM</name>
<keyword evidence="1" id="KW-0472">Membrane</keyword>
<dbReference type="InterPro" id="IPR058581">
    <property type="entry name" value="TM_HPP"/>
</dbReference>
<evidence type="ECO:0000259" key="2">
    <source>
        <dbReference type="Pfam" id="PF04982"/>
    </source>
</evidence>
<dbReference type="PANTHER" id="PTHR33741">
    <property type="entry name" value="TRANSMEMBRANE PROTEIN DDB_G0269096-RELATED"/>
    <property type="match status" value="1"/>
</dbReference>
<dbReference type="InterPro" id="IPR007065">
    <property type="entry name" value="HPP"/>
</dbReference>
<protein>
    <submittedName>
        <fullName evidence="3">HPP family protein</fullName>
    </submittedName>
</protein>
<feature type="transmembrane region" description="Helical" evidence="1">
    <location>
        <begin position="73"/>
        <end position="96"/>
    </location>
</feature>
<feature type="transmembrane region" description="Helical" evidence="1">
    <location>
        <begin position="20"/>
        <end position="38"/>
    </location>
</feature>
<dbReference type="PANTHER" id="PTHR33741:SF5">
    <property type="entry name" value="TRANSMEMBRANE PROTEIN DDB_G0269096-RELATED"/>
    <property type="match status" value="1"/>
</dbReference>